<gene>
    <name evidence="1" type="ORF">FNJ87_16690</name>
</gene>
<name>A0ABS0A955_9FLAO</name>
<proteinExistence type="predicted"/>
<evidence type="ECO:0000313" key="2">
    <source>
        <dbReference type="Proteomes" id="UP001194729"/>
    </source>
</evidence>
<accession>A0ABS0A955</accession>
<evidence type="ECO:0000313" key="1">
    <source>
        <dbReference type="EMBL" id="MBF4985891.1"/>
    </source>
</evidence>
<keyword evidence="2" id="KW-1185">Reference proteome</keyword>
<dbReference type="PROSITE" id="PS51257">
    <property type="entry name" value="PROKAR_LIPOPROTEIN"/>
    <property type="match status" value="1"/>
</dbReference>
<dbReference type="Proteomes" id="UP001194729">
    <property type="component" value="Unassembled WGS sequence"/>
</dbReference>
<comment type="caution">
    <text evidence="1">The sequence shown here is derived from an EMBL/GenBank/DDBJ whole genome shotgun (WGS) entry which is preliminary data.</text>
</comment>
<protein>
    <submittedName>
        <fullName evidence="1">Uncharacterized protein</fullName>
    </submittedName>
</protein>
<sequence length="148" mass="16087">MKSINSVFLILFLTLMSCDVGDDDVNVNPQTCVNASTVIIDANRHGNINENVSVTGLSLSGDCLLIRISGSGCDASSWTLDLVDSDVVSFSNPPQRNLVLEFTNTEVCTAVFEKSFLFDVSSLQVTGNEVQLNFNNSNTSLTTINYMY</sequence>
<dbReference type="EMBL" id="JADKYU010000887">
    <property type="protein sequence ID" value="MBF4985891.1"/>
    <property type="molecule type" value="Genomic_DNA"/>
</dbReference>
<organism evidence="1 2">
    <name type="scientific">Nonlabens mediterrranea</name>
    <dbReference type="NCBI Taxonomy" id="1419947"/>
    <lineage>
        <taxon>Bacteria</taxon>
        <taxon>Pseudomonadati</taxon>
        <taxon>Bacteroidota</taxon>
        <taxon>Flavobacteriia</taxon>
        <taxon>Flavobacteriales</taxon>
        <taxon>Flavobacteriaceae</taxon>
        <taxon>Nonlabens</taxon>
    </lineage>
</organism>
<reference evidence="1 2" key="1">
    <citation type="submission" date="2020-11" db="EMBL/GenBank/DDBJ databases">
        <title>P. mediterranea TC4 genome.</title>
        <authorList>
            <person name="Molmeret M."/>
        </authorList>
    </citation>
    <scope>NUCLEOTIDE SEQUENCE [LARGE SCALE GENOMIC DNA]</scope>
    <source>
        <strain evidence="1 2">TC4</strain>
    </source>
</reference>